<reference evidence="2 3" key="1">
    <citation type="submission" date="2020-06" db="EMBL/GenBank/DDBJ databases">
        <authorList>
            <person name="Criscuolo A."/>
        </authorList>
    </citation>
    <scope>NUCLEOTIDE SEQUENCE [LARGE SCALE GENOMIC DNA]</scope>
    <source>
        <strain evidence="3">CIP 110025</strain>
    </source>
</reference>
<proteinExistence type="predicted"/>
<dbReference type="RefSeq" id="WP_031455146.1">
    <property type="nucleotide sequence ID" value="NZ_CAIJDO010000127.1"/>
</dbReference>
<evidence type="ECO:0008006" key="4">
    <source>
        <dbReference type="Google" id="ProtNLM"/>
    </source>
</evidence>
<sequence>MKNKLLLLFLTSVLIACSSDSSSDDSSNSSSDKIKKIEEIQNGVIIKTIDYEYNSLGNISKLTVKDEAKFYQTTYNYDSTNKMISWNLKEYYISSPSDVIEQLNSLEYTNGLITNICIDRTEKESGYVTNSADRISQSYSGSGLTSIKHYTQITGGENTSCDEVTNVDNEELFEYSNGNLIRYEAPGLGFFDEYYKIEHDEGNNYLSGVKPDAFRYCYGSQVSVNNLKKINIYNSDTDKLTATVQFENTYDKNKNIIKAVEKYYYTGSSTPSNITTINYHYY</sequence>
<dbReference type="AlphaFoldDB" id="A0A6V6YY36"/>
<dbReference type="Proteomes" id="UP000556700">
    <property type="component" value="Unassembled WGS sequence"/>
</dbReference>
<organism evidence="2 3">
    <name type="scientific">Flavobacterium chungangense</name>
    <dbReference type="NCBI Taxonomy" id="554283"/>
    <lineage>
        <taxon>Bacteria</taxon>
        <taxon>Pseudomonadati</taxon>
        <taxon>Bacteroidota</taxon>
        <taxon>Flavobacteriia</taxon>
        <taxon>Flavobacteriales</taxon>
        <taxon>Flavobacteriaceae</taxon>
        <taxon>Flavobacterium</taxon>
    </lineage>
</organism>
<protein>
    <recommendedName>
        <fullName evidence="4">DUF4595 domain-containing protein</fullName>
    </recommendedName>
</protein>
<name>A0A6V6YY36_9FLAO</name>
<feature type="signal peptide" evidence="1">
    <location>
        <begin position="1"/>
        <end position="23"/>
    </location>
</feature>
<dbReference type="PROSITE" id="PS51257">
    <property type="entry name" value="PROKAR_LIPOPROTEIN"/>
    <property type="match status" value="1"/>
</dbReference>
<accession>A0A6V6YY36</accession>
<evidence type="ECO:0000313" key="2">
    <source>
        <dbReference type="EMBL" id="CAD0004335.1"/>
    </source>
</evidence>
<keyword evidence="3" id="KW-1185">Reference proteome</keyword>
<feature type="chain" id="PRO_5028241562" description="DUF4595 domain-containing protein" evidence="1">
    <location>
        <begin position="24"/>
        <end position="282"/>
    </location>
</feature>
<dbReference type="EMBL" id="CAIJDO010000127">
    <property type="protein sequence ID" value="CAD0004335.1"/>
    <property type="molecule type" value="Genomic_DNA"/>
</dbReference>
<evidence type="ECO:0000313" key="3">
    <source>
        <dbReference type="Proteomes" id="UP000556700"/>
    </source>
</evidence>
<evidence type="ECO:0000256" key="1">
    <source>
        <dbReference type="SAM" id="SignalP"/>
    </source>
</evidence>
<comment type="caution">
    <text evidence="2">The sequence shown here is derived from an EMBL/GenBank/DDBJ whole genome shotgun (WGS) entry which is preliminary data.</text>
</comment>
<gene>
    <name evidence="2" type="ORF">FLACHUCJ7_01822</name>
</gene>
<keyword evidence="1" id="KW-0732">Signal</keyword>